<keyword evidence="2" id="KW-0812">Transmembrane</keyword>
<dbReference type="AlphaFoldDB" id="A0AA39PD50"/>
<feature type="compositionally biased region" description="Low complexity" evidence="1">
    <location>
        <begin position="29"/>
        <end position="45"/>
    </location>
</feature>
<feature type="compositionally biased region" description="Low complexity" evidence="1">
    <location>
        <begin position="80"/>
        <end position="110"/>
    </location>
</feature>
<feature type="compositionally biased region" description="Polar residues" evidence="1">
    <location>
        <begin position="112"/>
        <end position="123"/>
    </location>
</feature>
<evidence type="ECO:0000313" key="3">
    <source>
        <dbReference type="EMBL" id="KAK0481399.1"/>
    </source>
</evidence>
<keyword evidence="2" id="KW-0472">Membrane</keyword>
<dbReference type="Proteomes" id="UP001175227">
    <property type="component" value="Unassembled WGS sequence"/>
</dbReference>
<feature type="compositionally biased region" description="Polar residues" evidence="1">
    <location>
        <begin position="135"/>
        <end position="164"/>
    </location>
</feature>
<evidence type="ECO:0000256" key="2">
    <source>
        <dbReference type="SAM" id="Phobius"/>
    </source>
</evidence>
<comment type="caution">
    <text evidence="3">The sequence shown here is derived from an EMBL/GenBank/DDBJ whole genome shotgun (WGS) entry which is preliminary data.</text>
</comment>
<feature type="transmembrane region" description="Helical" evidence="2">
    <location>
        <begin position="328"/>
        <end position="350"/>
    </location>
</feature>
<keyword evidence="2" id="KW-1133">Transmembrane helix</keyword>
<reference evidence="3" key="1">
    <citation type="submission" date="2023-06" db="EMBL/GenBank/DDBJ databases">
        <authorList>
            <consortium name="Lawrence Berkeley National Laboratory"/>
            <person name="Ahrendt S."/>
            <person name="Sahu N."/>
            <person name="Indic B."/>
            <person name="Wong-Bajracharya J."/>
            <person name="Merenyi Z."/>
            <person name="Ke H.-M."/>
            <person name="Monk M."/>
            <person name="Kocsube S."/>
            <person name="Drula E."/>
            <person name="Lipzen A."/>
            <person name="Balint B."/>
            <person name="Henrissat B."/>
            <person name="Andreopoulos B."/>
            <person name="Martin F.M."/>
            <person name="Harder C.B."/>
            <person name="Rigling D."/>
            <person name="Ford K.L."/>
            <person name="Foster G.D."/>
            <person name="Pangilinan J."/>
            <person name="Papanicolaou A."/>
            <person name="Barry K."/>
            <person name="LaButti K."/>
            <person name="Viragh M."/>
            <person name="Koriabine M."/>
            <person name="Yan M."/>
            <person name="Riley R."/>
            <person name="Champramary S."/>
            <person name="Plett K.L."/>
            <person name="Tsai I.J."/>
            <person name="Slot J."/>
            <person name="Sipos G."/>
            <person name="Plett J."/>
            <person name="Nagy L.G."/>
            <person name="Grigoriev I.V."/>
        </authorList>
    </citation>
    <scope>NUCLEOTIDE SEQUENCE</scope>
    <source>
        <strain evidence="3">ICMP 16352</strain>
    </source>
</reference>
<accession>A0AA39PD50</accession>
<dbReference type="CDD" id="cd12087">
    <property type="entry name" value="TM_EGFR-like"/>
    <property type="match status" value="1"/>
</dbReference>
<protein>
    <recommendedName>
        <fullName evidence="5">Mid2 domain-containing protein</fullName>
    </recommendedName>
</protein>
<keyword evidence="4" id="KW-1185">Reference proteome</keyword>
<sequence length="365" mass="37156">MSRLNSDLRVRHRHHRLRPLHRDLTGVRTATSSANSPPSPTPSGKGNNGDGSSSGEGPSPQDPAVTDSSTPTQTHGSGNQGSSPTPTVPGSSSTPTQTSGSGNQGSSPTSAVPGSSPTPTFSSEGKHNDGPASGHGSSTIFESTPNSTEVPDSKGTTPNGTPASTDHPLPASMSTGGTNATPNSVGPTDQPRPVSSGVAHPPNAPSHSDSGLPKGTGGLTSLTHASIGPTTVSDHQTSSSATTELDVSSSSIPLLVHNSGPAEFSTYTTTFTSLKTFFELTTMTTAPPPTTMTTFTPYSTSTELITSTIVVSVTTTARSSSRPSKAQIGGIVAGTVGFFALLVAILIYLIRRKRKRMDFVLVSPT</sequence>
<evidence type="ECO:0000313" key="4">
    <source>
        <dbReference type="Proteomes" id="UP001175227"/>
    </source>
</evidence>
<proteinExistence type="predicted"/>
<organism evidence="3 4">
    <name type="scientific">Armillaria novae-zelandiae</name>
    <dbReference type="NCBI Taxonomy" id="153914"/>
    <lineage>
        <taxon>Eukaryota</taxon>
        <taxon>Fungi</taxon>
        <taxon>Dikarya</taxon>
        <taxon>Basidiomycota</taxon>
        <taxon>Agaricomycotina</taxon>
        <taxon>Agaricomycetes</taxon>
        <taxon>Agaricomycetidae</taxon>
        <taxon>Agaricales</taxon>
        <taxon>Marasmiineae</taxon>
        <taxon>Physalacriaceae</taxon>
        <taxon>Armillaria</taxon>
    </lineage>
</organism>
<feature type="compositionally biased region" description="Polar residues" evidence="1">
    <location>
        <begin position="219"/>
        <end position="250"/>
    </location>
</feature>
<feature type="compositionally biased region" description="Polar residues" evidence="1">
    <location>
        <begin position="172"/>
        <end position="187"/>
    </location>
</feature>
<feature type="compositionally biased region" description="Polar residues" evidence="1">
    <location>
        <begin position="66"/>
        <end position="77"/>
    </location>
</feature>
<gene>
    <name evidence="3" type="ORF">IW261DRAFT_1562705</name>
</gene>
<name>A0AA39PD50_9AGAR</name>
<dbReference type="EMBL" id="JAUEPR010000008">
    <property type="protein sequence ID" value="KAK0481399.1"/>
    <property type="molecule type" value="Genomic_DNA"/>
</dbReference>
<feature type="region of interest" description="Disordered" evidence="1">
    <location>
        <begin position="1"/>
        <end position="250"/>
    </location>
</feature>
<evidence type="ECO:0000256" key="1">
    <source>
        <dbReference type="SAM" id="MobiDB-lite"/>
    </source>
</evidence>
<evidence type="ECO:0008006" key="5">
    <source>
        <dbReference type="Google" id="ProtNLM"/>
    </source>
</evidence>
<feature type="compositionally biased region" description="Basic residues" evidence="1">
    <location>
        <begin position="10"/>
        <end position="19"/>
    </location>
</feature>